<gene>
    <name evidence="1" type="ORF">HGP29_08740</name>
</gene>
<comment type="caution">
    <text evidence="1">The sequence shown here is derived from an EMBL/GenBank/DDBJ whole genome shotgun (WGS) entry which is preliminary data.</text>
</comment>
<protein>
    <submittedName>
        <fullName evidence="1">Uncharacterized protein</fullName>
    </submittedName>
</protein>
<evidence type="ECO:0000313" key="2">
    <source>
        <dbReference type="Proteomes" id="UP000585050"/>
    </source>
</evidence>
<name>A0A7X8XVH2_9BACT</name>
<accession>A0A7X8XVH2</accession>
<reference evidence="1 2" key="1">
    <citation type="submission" date="2020-04" db="EMBL/GenBank/DDBJ databases">
        <title>Flammeovirga sp. SR4, a novel species isolated from seawater.</title>
        <authorList>
            <person name="Wang X."/>
        </authorList>
    </citation>
    <scope>NUCLEOTIDE SEQUENCE [LARGE SCALE GENOMIC DNA]</scope>
    <source>
        <strain evidence="1 2">SR4</strain>
    </source>
</reference>
<sequence length="190" mass="21935">MHLFVRISLIITSISLLTNCSQLETFDKQDQVYYFDLKEIIENTSTALASSSAKVNKEVEYDGKKNVISSDEIDWENELEIFAEADINRPIFKDSYAVIKKEEGKNHITRYEASGPRESVRWLELKKNTEGKILNVSFKIRTDNSLFETEKNGELVFDENEMLQRYTLKGSQSIVILGDKNYEIIADVVY</sequence>
<dbReference type="RefSeq" id="WP_168881984.1">
    <property type="nucleotide sequence ID" value="NZ_JABAIL010000002.1"/>
</dbReference>
<dbReference type="AlphaFoldDB" id="A0A7X8XVH2"/>
<dbReference type="Proteomes" id="UP000585050">
    <property type="component" value="Unassembled WGS sequence"/>
</dbReference>
<evidence type="ECO:0000313" key="1">
    <source>
        <dbReference type="EMBL" id="NLR91291.1"/>
    </source>
</evidence>
<proteinExistence type="predicted"/>
<dbReference type="EMBL" id="JABAIL010000002">
    <property type="protein sequence ID" value="NLR91291.1"/>
    <property type="molecule type" value="Genomic_DNA"/>
</dbReference>
<keyword evidence="2" id="KW-1185">Reference proteome</keyword>
<organism evidence="1 2">
    <name type="scientific">Flammeovirga agarivorans</name>
    <dbReference type="NCBI Taxonomy" id="2726742"/>
    <lineage>
        <taxon>Bacteria</taxon>
        <taxon>Pseudomonadati</taxon>
        <taxon>Bacteroidota</taxon>
        <taxon>Cytophagia</taxon>
        <taxon>Cytophagales</taxon>
        <taxon>Flammeovirgaceae</taxon>
        <taxon>Flammeovirga</taxon>
    </lineage>
</organism>